<keyword evidence="2" id="KW-0812">Transmembrane</keyword>
<keyword evidence="2" id="KW-1133">Transmembrane helix</keyword>
<evidence type="ECO:0000256" key="1">
    <source>
        <dbReference type="SAM" id="MobiDB-lite"/>
    </source>
</evidence>
<evidence type="ECO:0000313" key="3">
    <source>
        <dbReference type="EMBL" id="MBB2956770.1"/>
    </source>
</evidence>
<dbReference type="EMBL" id="JACHWJ010000011">
    <property type="protein sequence ID" value="MBB2959517.1"/>
    <property type="molecule type" value="Genomic_DNA"/>
</dbReference>
<comment type="caution">
    <text evidence="3">The sequence shown here is derived from an EMBL/GenBank/DDBJ whole genome shotgun (WGS) entry which is preliminary data.</text>
</comment>
<evidence type="ECO:0000256" key="2">
    <source>
        <dbReference type="SAM" id="Phobius"/>
    </source>
</evidence>
<name>A0A7W4ULP0_9MICO</name>
<keyword evidence="5" id="KW-1185">Reference proteome</keyword>
<dbReference type="Proteomes" id="UP000545286">
    <property type="component" value="Unassembled WGS sequence"/>
</dbReference>
<feature type="region of interest" description="Disordered" evidence="1">
    <location>
        <begin position="80"/>
        <end position="99"/>
    </location>
</feature>
<feature type="transmembrane region" description="Helical" evidence="2">
    <location>
        <begin position="6"/>
        <end position="28"/>
    </location>
</feature>
<evidence type="ECO:0000313" key="5">
    <source>
        <dbReference type="Proteomes" id="UP000545286"/>
    </source>
</evidence>
<dbReference type="RefSeq" id="WP_183623179.1">
    <property type="nucleotide sequence ID" value="NZ_JACHWJ010000001.1"/>
</dbReference>
<sequence length="99" mass="11007">MDNPAAWVTAILGAGGFTALLAFGKQLVGIFTGRSRRKRDEVDEAYRERDREASKRRVIEEHASAVRRIAIEAPCVPTESIPPWPAYRGDTGQIPTQKE</sequence>
<proteinExistence type="predicted"/>
<reference evidence="3 5" key="1">
    <citation type="submission" date="2020-08" db="EMBL/GenBank/DDBJ databases">
        <title>Sequencing the genomes of 1000 actinobacteria strains.</title>
        <authorList>
            <person name="Klenk H.-P."/>
        </authorList>
    </citation>
    <scope>NUCLEOTIDE SEQUENCE [LARGE SCALE GENOMIC DNA]</scope>
    <source>
        <strain evidence="3 5">DSM 20419</strain>
    </source>
</reference>
<dbReference type="EMBL" id="JACHWJ010000001">
    <property type="protein sequence ID" value="MBB2956770.1"/>
    <property type="molecule type" value="Genomic_DNA"/>
</dbReference>
<dbReference type="AlphaFoldDB" id="A0A7W4ULP0"/>
<keyword evidence="2" id="KW-0472">Membrane</keyword>
<organism evidence="3 5">
    <name type="scientific">Pseudoclavibacter helvolus</name>
    <dbReference type="NCBI Taxonomy" id="255205"/>
    <lineage>
        <taxon>Bacteria</taxon>
        <taxon>Bacillati</taxon>
        <taxon>Actinomycetota</taxon>
        <taxon>Actinomycetes</taxon>
        <taxon>Micrococcales</taxon>
        <taxon>Microbacteriaceae</taxon>
        <taxon>Pseudoclavibacter</taxon>
    </lineage>
</organism>
<evidence type="ECO:0000313" key="4">
    <source>
        <dbReference type="EMBL" id="MBB2959517.1"/>
    </source>
</evidence>
<gene>
    <name evidence="3" type="ORF">FHX72_000882</name>
    <name evidence="4" type="ORF">FHX72_003686</name>
</gene>
<protein>
    <submittedName>
        <fullName evidence="3">Uncharacterized protein</fullName>
    </submittedName>
</protein>
<accession>A0A7W4ULP0</accession>